<name>A0A2W5NCF3_SPHMC</name>
<sequence>MGRRKDDTLLRLNGFRFYFYSHEPNEPPHVHIDRGEATIKIWLSSLEVAKSRGFRAHEVSGIIAMTAEHRAMFVEKWHEYFG</sequence>
<reference evidence="1 2" key="1">
    <citation type="submission" date="2017-08" db="EMBL/GenBank/DDBJ databases">
        <title>Infants hospitalized years apart are colonized by the same room-sourced microbial strains.</title>
        <authorList>
            <person name="Brooks B."/>
            <person name="Olm M.R."/>
            <person name="Firek B.A."/>
            <person name="Baker R."/>
            <person name="Thomas B.C."/>
            <person name="Morowitz M.J."/>
            <person name="Banfield J.F."/>
        </authorList>
    </citation>
    <scope>NUCLEOTIDE SEQUENCE [LARGE SCALE GENOMIC DNA]</scope>
    <source>
        <strain evidence="1">S2_005_003_R2_47</strain>
    </source>
</reference>
<comment type="caution">
    <text evidence="1">The sequence shown here is derived from an EMBL/GenBank/DDBJ whole genome shotgun (WGS) entry which is preliminary data.</text>
</comment>
<evidence type="ECO:0000313" key="2">
    <source>
        <dbReference type="Proteomes" id="UP000248597"/>
    </source>
</evidence>
<accession>A0A2W5NCF3</accession>
<dbReference type="EMBL" id="QFPJ01000004">
    <property type="protein sequence ID" value="PZQ23990.1"/>
    <property type="molecule type" value="Genomic_DNA"/>
</dbReference>
<dbReference type="InterPro" id="IPR025427">
    <property type="entry name" value="DUF4160"/>
</dbReference>
<evidence type="ECO:0000313" key="1">
    <source>
        <dbReference type="EMBL" id="PZQ23990.1"/>
    </source>
</evidence>
<dbReference type="AlphaFoldDB" id="A0A2W5NCF3"/>
<dbReference type="Proteomes" id="UP000248597">
    <property type="component" value="Unassembled WGS sequence"/>
</dbReference>
<gene>
    <name evidence="1" type="ORF">DI569_02765</name>
</gene>
<proteinExistence type="predicted"/>
<organism evidence="1 2">
    <name type="scientific">Sphingopyxis macrogoltabida</name>
    <name type="common">Sphingomonas macrogoltabidus</name>
    <dbReference type="NCBI Taxonomy" id="33050"/>
    <lineage>
        <taxon>Bacteria</taxon>
        <taxon>Pseudomonadati</taxon>
        <taxon>Pseudomonadota</taxon>
        <taxon>Alphaproteobacteria</taxon>
        <taxon>Sphingomonadales</taxon>
        <taxon>Sphingomonadaceae</taxon>
        <taxon>Sphingopyxis</taxon>
    </lineage>
</organism>
<dbReference type="Pfam" id="PF13711">
    <property type="entry name" value="DUF4160"/>
    <property type="match status" value="1"/>
</dbReference>
<protein>
    <submittedName>
        <fullName evidence="1">DUF4160 domain-containing protein</fullName>
    </submittedName>
</protein>